<dbReference type="GO" id="GO:0006508">
    <property type="term" value="P:proteolysis"/>
    <property type="evidence" value="ECO:0007669"/>
    <property type="project" value="UniProtKB-KW"/>
</dbReference>
<evidence type="ECO:0000259" key="7">
    <source>
        <dbReference type="Pfam" id="PF01432"/>
    </source>
</evidence>
<comment type="cofactor">
    <cofactor evidence="6">
        <name>Zn(2+)</name>
        <dbReference type="ChEBI" id="CHEBI:29105"/>
    </cofactor>
    <text evidence="6">Binds 1 zinc ion.</text>
</comment>
<feature type="domain" description="Peptidase M3A/M3B catalytic" evidence="7">
    <location>
        <begin position="353"/>
        <end position="600"/>
    </location>
</feature>
<accession>A0A2M6W6X9</accession>
<dbReference type="InterPro" id="IPR013647">
    <property type="entry name" value="OligopepF_N_dom"/>
</dbReference>
<dbReference type="Proteomes" id="UP000231426">
    <property type="component" value="Unassembled WGS sequence"/>
</dbReference>
<dbReference type="AlphaFoldDB" id="A0A2M6W6X9"/>
<evidence type="ECO:0008006" key="11">
    <source>
        <dbReference type="Google" id="ProtNLM"/>
    </source>
</evidence>
<dbReference type="Gene3D" id="1.10.1370.20">
    <property type="entry name" value="Oligoendopeptidase f, C-terminal domain"/>
    <property type="match status" value="1"/>
</dbReference>
<keyword evidence="2 6" id="KW-0479">Metal-binding</keyword>
<evidence type="ECO:0000256" key="1">
    <source>
        <dbReference type="ARBA" id="ARBA00022670"/>
    </source>
</evidence>
<dbReference type="Pfam" id="PF08439">
    <property type="entry name" value="Peptidase_M3_N"/>
    <property type="match status" value="1"/>
</dbReference>
<comment type="caution">
    <text evidence="9">The sequence shown here is derived from an EMBL/GenBank/DDBJ whole genome shotgun (WGS) entry which is preliminary data.</text>
</comment>
<dbReference type="GO" id="GO:0006518">
    <property type="term" value="P:peptide metabolic process"/>
    <property type="evidence" value="ECO:0007669"/>
    <property type="project" value="TreeGrafter"/>
</dbReference>
<dbReference type="PANTHER" id="PTHR11804:SF5">
    <property type="entry name" value="OLIGOENDOPEPTIDASE F"/>
    <property type="match status" value="1"/>
</dbReference>
<evidence type="ECO:0000259" key="8">
    <source>
        <dbReference type="Pfam" id="PF08439"/>
    </source>
</evidence>
<evidence type="ECO:0000313" key="10">
    <source>
        <dbReference type="Proteomes" id="UP000231426"/>
    </source>
</evidence>
<dbReference type="GO" id="GO:0004222">
    <property type="term" value="F:metalloendopeptidase activity"/>
    <property type="evidence" value="ECO:0007669"/>
    <property type="project" value="InterPro"/>
</dbReference>
<gene>
    <name evidence="9" type="ORF">COU29_02020</name>
</gene>
<protein>
    <recommendedName>
        <fullName evidence="11">Oligoendopeptidase F</fullName>
    </recommendedName>
</protein>
<reference evidence="10" key="1">
    <citation type="submission" date="2017-09" db="EMBL/GenBank/DDBJ databases">
        <title>Depth-based differentiation of microbial function through sediment-hosted aquifers and enrichment of novel symbionts in the deep terrestrial subsurface.</title>
        <authorList>
            <person name="Probst A.J."/>
            <person name="Ladd B."/>
            <person name="Jarett J.K."/>
            <person name="Geller-Mcgrath D.E."/>
            <person name="Sieber C.M.K."/>
            <person name="Emerson J.B."/>
            <person name="Anantharaman K."/>
            <person name="Thomas B.C."/>
            <person name="Malmstrom R."/>
            <person name="Stieglmeier M."/>
            <person name="Klingl A."/>
            <person name="Woyke T."/>
            <person name="Ryan C.M."/>
            <person name="Banfield J.F."/>
        </authorList>
    </citation>
    <scope>NUCLEOTIDE SEQUENCE [LARGE SCALE GENOMIC DNA]</scope>
</reference>
<evidence type="ECO:0000256" key="6">
    <source>
        <dbReference type="RuleBase" id="RU003435"/>
    </source>
</evidence>
<proteinExistence type="inferred from homology"/>
<dbReference type="Gene3D" id="1.20.140.70">
    <property type="entry name" value="Oligopeptidase f, N-terminal domain"/>
    <property type="match status" value="1"/>
</dbReference>
<dbReference type="Pfam" id="PF01432">
    <property type="entry name" value="Peptidase_M3"/>
    <property type="match status" value="1"/>
</dbReference>
<evidence type="ECO:0000313" key="9">
    <source>
        <dbReference type="EMBL" id="PIT88536.1"/>
    </source>
</evidence>
<keyword evidence="5 6" id="KW-0482">Metalloprotease</keyword>
<sequence>MFKNPQTRRIKKMDKKSDKYGVKKARWNLGCFYKDINDSQIDADIQLVLVMMKNFYTDYKGQLSTKLGLALVDYDKINCLLNKLYCFLSLKHNLDISDTPVSAKSNNVSRVLQKATSEYLTFFDFEVVSMEEEIIDQLTVIDAVVAKYRPMINDMRLEKSHMLSEEVEIALNKRSSFGSETWSEFFGVMEANLKFDFCHRQLTLADMFYVLSNNHSADVRALALKLINDELGKIFAAYSAQTLNVIVGEKAVEDKERGYQSPMSVQNRSNGVSDAVVDNLHIATKMFASPLVKRYYRLKGLLMNIPTLRWSDRNASISCLKGKDKKISFNQAFNLVVSAYNDFSPTLAGLVVTMLKDGRIDAVAMPNKHTGAFNLSTVLPGNYPVSFTLMNYRGSGRDVMTLAHELGHSVHGLLSGAAQGTLMSHSPTALCETASTFGEMLVFDRFKSELVKSGDKKRLLKLLMERINDTINTIVRQIGFSNFERRLHGARRWLSVHEINSIWIETTKSLYGQEGEVFTYENINHLWSTIPHFHRPFYVYGYAFADLLTSSLYAQRAAIGSSFEPLYLDFLRAGGSKSTTDLLKPFGLNLENLDFWVKGIKISLEDLIIEAENLCCELGFDVPRSEPLLLPSSILMS</sequence>
<evidence type="ECO:0000256" key="3">
    <source>
        <dbReference type="ARBA" id="ARBA00022801"/>
    </source>
</evidence>
<feature type="domain" description="Oligopeptidase F N-terminal" evidence="8">
    <location>
        <begin position="126"/>
        <end position="195"/>
    </location>
</feature>
<dbReference type="PANTHER" id="PTHR11804">
    <property type="entry name" value="PROTEASE M3 THIMET OLIGOPEPTIDASE-RELATED"/>
    <property type="match status" value="1"/>
</dbReference>
<dbReference type="SUPFAM" id="SSF55486">
    <property type="entry name" value="Metalloproteases ('zincins'), catalytic domain"/>
    <property type="match status" value="1"/>
</dbReference>
<keyword evidence="4 6" id="KW-0862">Zinc</keyword>
<keyword evidence="3 6" id="KW-0378">Hydrolase</keyword>
<dbReference type="GO" id="GO:0046872">
    <property type="term" value="F:metal ion binding"/>
    <property type="evidence" value="ECO:0007669"/>
    <property type="project" value="UniProtKB-UniRule"/>
</dbReference>
<evidence type="ECO:0000256" key="2">
    <source>
        <dbReference type="ARBA" id="ARBA00022723"/>
    </source>
</evidence>
<evidence type="ECO:0000256" key="4">
    <source>
        <dbReference type="ARBA" id="ARBA00022833"/>
    </source>
</evidence>
<dbReference type="EMBL" id="PFBV01000003">
    <property type="protein sequence ID" value="PIT88536.1"/>
    <property type="molecule type" value="Genomic_DNA"/>
</dbReference>
<dbReference type="InterPro" id="IPR045090">
    <property type="entry name" value="Pept_M3A_M3B"/>
</dbReference>
<organism evidence="9 10">
    <name type="scientific">Candidatus Magasanikbacteria bacterium CG10_big_fil_rev_8_21_14_0_10_36_32</name>
    <dbReference type="NCBI Taxonomy" id="1974646"/>
    <lineage>
        <taxon>Bacteria</taxon>
        <taxon>Candidatus Magasanikiibacteriota</taxon>
    </lineage>
</organism>
<comment type="similarity">
    <text evidence="6">Belongs to the peptidase M3 family.</text>
</comment>
<evidence type="ECO:0000256" key="5">
    <source>
        <dbReference type="ARBA" id="ARBA00023049"/>
    </source>
</evidence>
<keyword evidence="1 6" id="KW-0645">Protease</keyword>
<dbReference type="InterPro" id="IPR042088">
    <property type="entry name" value="OligoPept_F_C"/>
</dbReference>
<name>A0A2M6W6X9_9BACT</name>
<dbReference type="InterPro" id="IPR001567">
    <property type="entry name" value="Pept_M3A_M3B_dom"/>
</dbReference>